<organism evidence="13 14">
    <name type="scientific">Paenirhodobacter hankyongi</name>
    <dbReference type="NCBI Taxonomy" id="2294033"/>
    <lineage>
        <taxon>Bacteria</taxon>
        <taxon>Pseudomonadati</taxon>
        <taxon>Pseudomonadota</taxon>
        <taxon>Alphaproteobacteria</taxon>
        <taxon>Rhodobacterales</taxon>
        <taxon>Rhodobacter group</taxon>
        <taxon>Paenirhodobacter</taxon>
    </lineage>
</organism>
<keyword evidence="2 12" id="KW-1003">Cell membrane</keyword>
<comment type="caution">
    <text evidence="13">The sequence shown here is derived from an EMBL/GenBank/DDBJ whole genome shotgun (WGS) entry which is preliminary data.</text>
</comment>
<comment type="subcellular location">
    <subcellularLocation>
        <location evidence="1 12">Cell membrane</location>
        <topology evidence="1 12">Multi-pass membrane protein</topology>
    </subcellularLocation>
</comment>
<evidence type="ECO:0000256" key="10">
    <source>
        <dbReference type="ARBA" id="ARBA00035120"/>
    </source>
</evidence>
<keyword evidence="12" id="KW-0813">Transport</keyword>
<dbReference type="RefSeq" id="WP_121531589.1">
    <property type="nucleotide sequence ID" value="NZ_RCHI01000004.1"/>
</dbReference>
<keyword evidence="4 12" id="KW-0812">Transmembrane</keyword>
<dbReference type="NCBIfam" id="NF010805">
    <property type="entry name" value="PRK14209.1"/>
    <property type="match status" value="1"/>
</dbReference>
<comment type="function">
    <text evidence="12">Fluoride-specific ion channel. Important for reducing fluoride concentration in the cell, thus reducing its toxicity.</text>
</comment>
<dbReference type="InterPro" id="IPR003691">
    <property type="entry name" value="FluC"/>
</dbReference>
<dbReference type="GO" id="GO:0062054">
    <property type="term" value="F:fluoride channel activity"/>
    <property type="evidence" value="ECO:0007669"/>
    <property type="project" value="UniProtKB-UniRule"/>
</dbReference>
<keyword evidence="9 12" id="KW-0407">Ion channel</keyword>
<dbReference type="Pfam" id="PF02537">
    <property type="entry name" value="CRCB"/>
    <property type="match status" value="1"/>
</dbReference>
<evidence type="ECO:0000256" key="3">
    <source>
        <dbReference type="ARBA" id="ARBA00022519"/>
    </source>
</evidence>
<evidence type="ECO:0000256" key="8">
    <source>
        <dbReference type="ARBA" id="ARBA00023136"/>
    </source>
</evidence>
<evidence type="ECO:0000256" key="4">
    <source>
        <dbReference type="ARBA" id="ARBA00022692"/>
    </source>
</evidence>
<reference evidence="13 14" key="1">
    <citation type="submission" date="2018-10" db="EMBL/GenBank/DDBJ databases">
        <title>Rhodobacter sp . BO-81.</title>
        <authorList>
            <person name="Im W.T."/>
        </authorList>
    </citation>
    <scope>NUCLEOTIDE SEQUENCE [LARGE SCALE GENOMIC DNA]</scope>
    <source>
        <strain evidence="13 14">BO-81</strain>
    </source>
</reference>
<evidence type="ECO:0000256" key="12">
    <source>
        <dbReference type="HAMAP-Rule" id="MF_00454"/>
    </source>
</evidence>
<evidence type="ECO:0000313" key="13">
    <source>
        <dbReference type="EMBL" id="RLL71261.1"/>
    </source>
</evidence>
<evidence type="ECO:0000256" key="2">
    <source>
        <dbReference type="ARBA" id="ARBA00022475"/>
    </source>
</evidence>
<dbReference type="EMBL" id="RCHI01000004">
    <property type="protein sequence ID" value="RLL71261.1"/>
    <property type="molecule type" value="Genomic_DNA"/>
</dbReference>
<evidence type="ECO:0000313" key="14">
    <source>
        <dbReference type="Proteomes" id="UP000279673"/>
    </source>
</evidence>
<dbReference type="AlphaFoldDB" id="A0A421BSI5"/>
<keyword evidence="5 12" id="KW-1133">Transmembrane helix</keyword>
<dbReference type="PANTHER" id="PTHR28259:SF1">
    <property type="entry name" value="FLUORIDE EXPORT PROTEIN 1-RELATED"/>
    <property type="match status" value="1"/>
</dbReference>
<keyword evidence="14" id="KW-1185">Reference proteome</keyword>
<evidence type="ECO:0000256" key="11">
    <source>
        <dbReference type="ARBA" id="ARBA00035585"/>
    </source>
</evidence>
<feature type="transmembrane region" description="Helical" evidence="12">
    <location>
        <begin position="39"/>
        <end position="58"/>
    </location>
</feature>
<keyword evidence="8 12" id="KW-0472">Membrane</keyword>
<protein>
    <recommendedName>
        <fullName evidence="12">Fluoride-specific ion channel FluC</fullName>
    </recommendedName>
</protein>
<feature type="binding site" evidence="12">
    <location>
        <position position="78"/>
    </location>
    <ligand>
        <name>Na(+)</name>
        <dbReference type="ChEBI" id="CHEBI:29101"/>
        <note>structural</note>
    </ligand>
</feature>
<evidence type="ECO:0000256" key="9">
    <source>
        <dbReference type="ARBA" id="ARBA00023303"/>
    </source>
</evidence>
<evidence type="ECO:0000256" key="7">
    <source>
        <dbReference type="ARBA" id="ARBA00023065"/>
    </source>
</evidence>
<evidence type="ECO:0000256" key="6">
    <source>
        <dbReference type="ARBA" id="ARBA00023053"/>
    </source>
</evidence>
<dbReference type="PANTHER" id="PTHR28259">
    <property type="entry name" value="FLUORIDE EXPORT PROTEIN 1-RELATED"/>
    <property type="match status" value="1"/>
</dbReference>
<keyword evidence="12" id="KW-0479">Metal-binding</keyword>
<keyword evidence="3" id="KW-0997">Cell inner membrane</keyword>
<comment type="activity regulation">
    <text evidence="12">Na(+) is not transported, but it plays an essential structural role and its presence is essential for fluoride channel function.</text>
</comment>
<keyword evidence="7 12" id="KW-0406">Ion transport</keyword>
<feature type="binding site" evidence="12">
    <location>
        <position position="75"/>
    </location>
    <ligand>
        <name>Na(+)</name>
        <dbReference type="ChEBI" id="CHEBI:29101"/>
        <note>structural</note>
    </ligand>
</feature>
<gene>
    <name evidence="12 13" type="primary">crcB</name>
    <name evidence="12" type="synonym">fluC</name>
    <name evidence="13" type="ORF">DYS74_05120</name>
</gene>
<keyword evidence="6 12" id="KW-0915">Sodium</keyword>
<dbReference type="NCBIfam" id="TIGR00494">
    <property type="entry name" value="crcB"/>
    <property type="match status" value="1"/>
</dbReference>
<dbReference type="Proteomes" id="UP000279673">
    <property type="component" value="Unassembled WGS sequence"/>
</dbReference>
<evidence type="ECO:0000256" key="5">
    <source>
        <dbReference type="ARBA" id="ARBA00022989"/>
    </source>
</evidence>
<accession>A0A421BSI5</accession>
<proteinExistence type="inferred from homology"/>
<dbReference type="HAMAP" id="MF_00454">
    <property type="entry name" value="FluC"/>
    <property type="match status" value="1"/>
</dbReference>
<evidence type="ECO:0000256" key="1">
    <source>
        <dbReference type="ARBA" id="ARBA00004651"/>
    </source>
</evidence>
<dbReference type="GO" id="GO:0140114">
    <property type="term" value="P:cellular detoxification of fluoride"/>
    <property type="evidence" value="ECO:0007669"/>
    <property type="project" value="UniProtKB-UniRule"/>
</dbReference>
<dbReference type="GO" id="GO:0046872">
    <property type="term" value="F:metal ion binding"/>
    <property type="evidence" value="ECO:0007669"/>
    <property type="project" value="UniProtKB-KW"/>
</dbReference>
<comment type="catalytic activity">
    <reaction evidence="11">
        <text>fluoride(in) = fluoride(out)</text>
        <dbReference type="Rhea" id="RHEA:76159"/>
        <dbReference type="ChEBI" id="CHEBI:17051"/>
    </reaction>
    <physiologicalReaction direction="left-to-right" evidence="11">
        <dbReference type="Rhea" id="RHEA:76160"/>
    </physiologicalReaction>
</comment>
<feature type="transmembrane region" description="Helical" evidence="12">
    <location>
        <begin position="100"/>
        <end position="125"/>
    </location>
</feature>
<sequence length="126" mass="13255">MLSTVFQVALGGALGASARYLSGVAILRSFGPQTIPLGVIFVNILGSFVMGALVTFLGQKELTHWNAFLATGILGGFTTFSSFSLEAWTLIERGDVGHAAFYVFASVGAALAGLIFGVHLMRWVLA</sequence>
<feature type="transmembrane region" description="Helical" evidence="12">
    <location>
        <begin position="65"/>
        <end position="88"/>
    </location>
</feature>
<dbReference type="GO" id="GO:0005886">
    <property type="term" value="C:plasma membrane"/>
    <property type="evidence" value="ECO:0007669"/>
    <property type="project" value="UniProtKB-SubCell"/>
</dbReference>
<comment type="similarity">
    <text evidence="10 12">Belongs to the fluoride channel Fluc/FEX (TC 1.A.43) family.</text>
</comment>
<name>A0A421BSI5_9RHOB</name>